<dbReference type="FunFam" id="3.90.640.10:FF:000004">
    <property type="entry name" value="Heat shock 70 kDa protein 4"/>
    <property type="match status" value="1"/>
</dbReference>
<feature type="compositionally biased region" description="Basic residues" evidence="5">
    <location>
        <begin position="673"/>
        <end position="689"/>
    </location>
</feature>
<evidence type="ECO:0000256" key="5">
    <source>
        <dbReference type="SAM" id="MobiDB-lite"/>
    </source>
</evidence>
<feature type="signal peptide" evidence="6">
    <location>
        <begin position="1"/>
        <end position="24"/>
    </location>
</feature>
<dbReference type="Gene3D" id="3.30.30.30">
    <property type="match status" value="1"/>
</dbReference>
<protein>
    <submittedName>
        <fullName evidence="7">Heat shock protein 70</fullName>
    </submittedName>
</protein>
<keyword evidence="8" id="KW-1185">Reference proteome</keyword>
<dbReference type="SUPFAM" id="SSF53067">
    <property type="entry name" value="Actin-like ATPase domain"/>
    <property type="match status" value="2"/>
</dbReference>
<dbReference type="SUPFAM" id="SSF100934">
    <property type="entry name" value="Heat shock protein 70kD (HSP70), C-terminal subdomain"/>
    <property type="match status" value="1"/>
</dbReference>
<dbReference type="Gene3D" id="3.90.640.10">
    <property type="entry name" value="Actin, Chain A, domain 4"/>
    <property type="match status" value="1"/>
</dbReference>
<dbReference type="EMBL" id="JAFCMP010000257">
    <property type="protein sequence ID" value="KAG5182248.1"/>
    <property type="molecule type" value="Genomic_DNA"/>
</dbReference>
<dbReference type="OrthoDB" id="10262720at2759"/>
<dbReference type="InterPro" id="IPR029047">
    <property type="entry name" value="HSP70_peptide-bd_sf"/>
</dbReference>
<dbReference type="InterPro" id="IPR043129">
    <property type="entry name" value="ATPase_NBD"/>
</dbReference>
<gene>
    <name evidence="7" type="ORF">JKP88DRAFT_269946</name>
</gene>
<keyword evidence="4" id="KW-0143">Chaperone</keyword>
<evidence type="ECO:0000256" key="3">
    <source>
        <dbReference type="ARBA" id="ARBA00022840"/>
    </source>
</evidence>
<feature type="compositionally biased region" description="Basic and acidic residues" evidence="5">
    <location>
        <begin position="966"/>
        <end position="986"/>
    </location>
</feature>
<dbReference type="AlphaFoldDB" id="A0A835YWZ3"/>
<evidence type="ECO:0000313" key="8">
    <source>
        <dbReference type="Proteomes" id="UP000664859"/>
    </source>
</evidence>
<feature type="compositionally biased region" description="Low complexity" evidence="5">
    <location>
        <begin position="925"/>
        <end position="934"/>
    </location>
</feature>
<dbReference type="Gene3D" id="3.30.420.40">
    <property type="match status" value="2"/>
</dbReference>
<dbReference type="PANTHER" id="PTHR45639:SF3">
    <property type="entry name" value="HYPOXIA UP-REGULATED PROTEIN 1"/>
    <property type="match status" value="1"/>
</dbReference>
<proteinExistence type="predicted"/>
<evidence type="ECO:0000256" key="2">
    <source>
        <dbReference type="ARBA" id="ARBA00022824"/>
    </source>
</evidence>
<evidence type="ECO:0000256" key="4">
    <source>
        <dbReference type="ARBA" id="ARBA00023186"/>
    </source>
</evidence>
<dbReference type="CDD" id="cd10230">
    <property type="entry name" value="ASKHA_NBD_HSP70_HYOU1"/>
    <property type="match status" value="1"/>
</dbReference>
<dbReference type="InterPro" id="IPR013126">
    <property type="entry name" value="Hsp_70_fam"/>
</dbReference>
<dbReference type="Proteomes" id="UP000664859">
    <property type="component" value="Unassembled WGS sequence"/>
</dbReference>
<dbReference type="GO" id="GO:0140662">
    <property type="term" value="F:ATP-dependent protein folding chaperone"/>
    <property type="evidence" value="ECO:0007669"/>
    <property type="project" value="InterPro"/>
</dbReference>
<dbReference type="GO" id="GO:0030968">
    <property type="term" value="P:endoplasmic reticulum unfolded protein response"/>
    <property type="evidence" value="ECO:0007669"/>
    <property type="project" value="TreeGrafter"/>
</dbReference>
<evidence type="ECO:0000256" key="1">
    <source>
        <dbReference type="ARBA" id="ARBA00022741"/>
    </source>
</evidence>
<dbReference type="PANTHER" id="PTHR45639">
    <property type="entry name" value="HSC70CB, ISOFORM G-RELATED"/>
    <property type="match status" value="1"/>
</dbReference>
<evidence type="ECO:0000313" key="7">
    <source>
        <dbReference type="EMBL" id="KAG5182248.1"/>
    </source>
</evidence>
<dbReference type="Gene3D" id="2.60.34.10">
    <property type="entry name" value="Substrate Binding Domain Of DNAk, Chain A, domain 1"/>
    <property type="match status" value="1"/>
</dbReference>
<keyword evidence="6" id="KW-0732">Signal</keyword>
<keyword evidence="1" id="KW-0547">Nucleotide-binding</keyword>
<dbReference type="GO" id="GO:0034663">
    <property type="term" value="C:endoplasmic reticulum chaperone complex"/>
    <property type="evidence" value="ECO:0007669"/>
    <property type="project" value="TreeGrafter"/>
</dbReference>
<dbReference type="GO" id="GO:0005524">
    <property type="term" value="F:ATP binding"/>
    <property type="evidence" value="ECO:0007669"/>
    <property type="project" value="UniProtKB-KW"/>
</dbReference>
<keyword evidence="3" id="KW-0067">ATP-binding</keyword>
<dbReference type="Gene3D" id="1.20.1270.10">
    <property type="match status" value="1"/>
</dbReference>
<feature type="chain" id="PRO_5032719614" evidence="6">
    <location>
        <begin position="25"/>
        <end position="986"/>
    </location>
</feature>
<evidence type="ECO:0000256" key="6">
    <source>
        <dbReference type="SAM" id="SignalP"/>
    </source>
</evidence>
<keyword evidence="7" id="KW-0346">Stress response</keyword>
<feature type="region of interest" description="Disordered" evidence="5">
    <location>
        <begin position="907"/>
        <end position="986"/>
    </location>
</feature>
<organism evidence="7 8">
    <name type="scientific">Tribonema minus</name>
    <dbReference type="NCBI Taxonomy" id="303371"/>
    <lineage>
        <taxon>Eukaryota</taxon>
        <taxon>Sar</taxon>
        <taxon>Stramenopiles</taxon>
        <taxon>Ochrophyta</taxon>
        <taxon>PX clade</taxon>
        <taxon>Xanthophyceae</taxon>
        <taxon>Tribonematales</taxon>
        <taxon>Tribonemataceae</taxon>
        <taxon>Tribonema</taxon>
    </lineage>
</organism>
<name>A0A835YWZ3_9STRA</name>
<dbReference type="PRINTS" id="PR00301">
    <property type="entry name" value="HEATSHOCK70"/>
</dbReference>
<dbReference type="Pfam" id="PF00012">
    <property type="entry name" value="HSP70"/>
    <property type="match status" value="1"/>
</dbReference>
<accession>A0A835YWZ3</accession>
<feature type="region of interest" description="Disordered" evidence="5">
    <location>
        <begin position="603"/>
        <end position="700"/>
    </location>
</feature>
<dbReference type="InterPro" id="IPR029048">
    <property type="entry name" value="HSP70_C_sf"/>
</dbReference>
<reference evidence="7" key="1">
    <citation type="submission" date="2021-02" db="EMBL/GenBank/DDBJ databases">
        <title>First Annotated Genome of the Yellow-green Alga Tribonema minus.</title>
        <authorList>
            <person name="Mahan K.M."/>
        </authorList>
    </citation>
    <scope>NUCLEOTIDE SEQUENCE</scope>
    <source>
        <strain evidence="7">UTEX B ZZ1240</strain>
    </source>
</reference>
<keyword evidence="2" id="KW-0256">Endoplasmic reticulum</keyword>
<feature type="compositionally biased region" description="Basic and acidic residues" evidence="5">
    <location>
        <begin position="638"/>
        <end position="657"/>
    </location>
</feature>
<comment type="caution">
    <text evidence="7">The sequence shown here is derived from an EMBL/GenBank/DDBJ whole genome shotgun (WGS) entry which is preliminary data.</text>
</comment>
<sequence length="986" mass="105370">MTMAGKARTALAGALLCLVSLASANVIGVDLGTDFMKVALVAPRRPLEIVTNTASKRKTAMAINFDRGERSFGGDALVMLARKPAQTFTKLTALLGRHEDHPDIKALESTGLPPLSWNATRGGLELRLKDRGQESTYMPEELTAMMLSHAHEMTHMFGYNVPDAVITVPSYWTAHERLALADAVELSALNALSFIDENTAAALQYAIDRPKDKPHNVLFYNMGAGSTQVSVVTYGPKMVKDSNVGQFTLRGKAWDTSLGGHWFDLALTDLLATQFNLKWGGGDVRDHPRAMARLRSQAAKVKQVLSANMEIPVTVEQLHADIDFNTLVTRAQFEVAAADLFDRVTAPIDAALAAANLTLADVHEVEIVGGGVRVPRVQELLSAHLPLPLSVHLNGDEAFALGAAFAGANASRAFHVRQVGMSDITPFAVDLHLADAPRATAATAGGNVFSNMLHKLDGKEKEGGEDGEGVGEAEFKRSVPLYAVNAPVSARKAITIKHTRDLRANVTYADANPYLPAGTQTMIASFNITGVEKFAAETLADGLGVPKVTLRFAMDATGVPTLVEAFAEVPVQKEVTYEEVVEVEDEPAPAANDTAADAAAVDGDAAAAKAEGGEEVEAAAAVAGDKEGGEDAAAAAEGAKEGDAEGDKEGEGAGKKGDAKKKKGDKKADKKGDKKKKEKPKKKKTKTVTRTKMVTSSRRRALEVERHFSYSELRPMTAEEKAAAKTRLGALAAADAARHAKAAAKNDLEAYILMVRNAAGEDAKKELKAVTTEEQREELVTLANQLEEWLYDDGWDEEASVYKAKKLELSAPAEAAFHRMKEATARPAEVKRARLFIGKVRETCEGWKTKKPHITDEERQDLLEKLDKVDKWLVDKEDAQAALAPHAPPAFASKDVEPQLKTVQALLQRLNKKPAPKVEKPAQNETATAAAADSESADGGEKAEGGEDAATAPAEEGEAAEGAGGQERDAAAEGAEKPAEEPRDEL</sequence>